<name>A0A084WET9_ANOSI</name>
<accession>A0A084WET9</accession>
<feature type="domain" description="CRAL-TRIO" evidence="1">
    <location>
        <begin position="108"/>
        <end position="270"/>
    </location>
</feature>
<protein>
    <submittedName>
        <fullName evidence="3">CRAL-TRIO domain-containing protein</fullName>
    </submittedName>
</protein>
<dbReference type="Gene3D" id="1.10.8.20">
    <property type="entry name" value="N-terminal domain of phosphatidylinositol transfer protein sec14p"/>
    <property type="match status" value="1"/>
</dbReference>
<sequence length="323" mass="37748">MSNRVEYSFDKNRKVEESYKFTLPELYRKIAHEELREDDVVREQALTQMREWIVSNPHIRKCRVDAPFLLRFLRFRKFSVPLACEALEQYLMVREMYPSWYKKLDTSDPEMRRIQESGGFYALGQDSAGRMVMLTKVVQLEKGRFTPLQVGRFIVLLLEALLELEEVQVGGILLLADYTGMSMDLFEGWGATELKIAMDAFTRFIPVRYQEMHAAKLPKVAVSFMEYVLSFVPPKLRELIHCHATIDKLKEQLEPSMTPQIYGGTIDAVELTNKFWERFEQQNENFALGLDKFEIDLDHYTAVWSKQNPDMAEAKAFKKLSID</sequence>
<evidence type="ECO:0000313" key="3">
    <source>
        <dbReference type="EnsemblMetazoa" id="ASIC016737-PA"/>
    </source>
</evidence>
<keyword evidence="4" id="KW-1185">Reference proteome</keyword>
<dbReference type="PROSITE" id="PS50191">
    <property type="entry name" value="CRAL_TRIO"/>
    <property type="match status" value="1"/>
</dbReference>
<dbReference type="PANTHER" id="PTHR10174">
    <property type="entry name" value="ALPHA-TOCOPHEROL TRANSFER PROTEIN-RELATED"/>
    <property type="match status" value="1"/>
</dbReference>
<dbReference type="OMA" id="HCHATID"/>
<dbReference type="EMBL" id="KE525341">
    <property type="protein sequence ID" value="KFB48733.1"/>
    <property type="molecule type" value="Genomic_DNA"/>
</dbReference>
<dbReference type="InterPro" id="IPR036273">
    <property type="entry name" value="CRAL/TRIO_N_dom_sf"/>
</dbReference>
<proteinExistence type="predicted"/>
<evidence type="ECO:0000313" key="4">
    <source>
        <dbReference type="Proteomes" id="UP000030765"/>
    </source>
</evidence>
<dbReference type="Proteomes" id="UP000030765">
    <property type="component" value="Unassembled WGS sequence"/>
</dbReference>
<reference evidence="2 4" key="1">
    <citation type="journal article" date="2014" name="BMC Genomics">
        <title>Genome sequence of Anopheles sinensis provides insight into genetics basis of mosquito competence for malaria parasites.</title>
        <authorList>
            <person name="Zhou D."/>
            <person name="Zhang D."/>
            <person name="Ding G."/>
            <person name="Shi L."/>
            <person name="Hou Q."/>
            <person name="Ye Y."/>
            <person name="Xu Y."/>
            <person name="Zhou H."/>
            <person name="Xiong C."/>
            <person name="Li S."/>
            <person name="Yu J."/>
            <person name="Hong S."/>
            <person name="Yu X."/>
            <person name="Zou P."/>
            <person name="Chen C."/>
            <person name="Chang X."/>
            <person name="Wang W."/>
            <person name="Lv Y."/>
            <person name="Sun Y."/>
            <person name="Ma L."/>
            <person name="Shen B."/>
            <person name="Zhu C."/>
        </authorList>
    </citation>
    <scope>NUCLEOTIDE SEQUENCE [LARGE SCALE GENOMIC DNA]</scope>
</reference>
<dbReference type="InterPro" id="IPR001251">
    <property type="entry name" value="CRAL-TRIO_dom"/>
</dbReference>
<dbReference type="AlphaFoldDB" id="A0A084WET9"/>
<evidence type="ECO:0000259" key="1">
    <source>
        <dbReference type="PROSITE" id="PS50191"/>
    </source>
</evidence>
<dbReference type="Gene3D" id="3.40.525.10">
    <property type="entry name" value="CRAL-TRIO lipid binding domain"/>
    <property type="match status" value="1"/>
</dbReference>
<evidence type="ECO:0000313" key="2">
    <source>
        <dbReference type="EMBL" id="KFB48733.1"/>
    </source>
</evidence>
<dbReference type="SMART" id="SM01100">
    <property type="entry name" value="CRAL_TRIO_N"/>
    <property type="match status" value="1"/>
</dbReference>
<dbReference type="STRING" id="74873.A0A084WET9"/>
<reference evidence="3" key="2">
    <citation type="submission" date="2020-05" db="UniProtKB">
        <authorList>
            <consortium name="EnsemblMetazoa"/>
        </authorList>
    </citation>
    <scope>IDENTIFICATION</scope>
</reference>
<dbReference type="CDD" id="cd00170">
    <property type="entry name" value="SEC14"/>
    <property type="match status" value="1"/>
</dbReference>
<dbReference type="GO" id="GO:0016020">
    <property type="term" value="C:membrane"/>
    <property type="evidence" value="ECO:0007669"/>
    <property type="project" value="TreeGrafter"/>
</dbReference>
<dbReference type="VEuPathDB" id="VectorBase:ASIS012165"/>
<dbReference type="GO" id="GO:1902936">
    <property type="term" value="F:phosphatidylinositol bisphosphate binding"/>
    <property type="evidence" value="ECO:0007669"/>
    <property type="project" value="TreeGrafter"/>
</dbReference>
<dbReference type="VEuPathDB" id="VectorBase:ASIC016737"/>
<dbReference type="EMBL" id="ATLV01023258">
    <property type="status" value="NOT_ANNOTATED_CDS"/>
    <property type="molecule type" value="Genomic_DNA"/>
</dbReference>
<gene>
    <name evidence="2" type="ORF">ZHAS_00016737</name>
</gene>
<dbReference type="InterPro" id="IPR011074">
    <property type="entry name" value="CRAL/TRIO_N_dom"/>
</dbReference>
<dbReference type="OrthoDB" id="75724at2759"/>
<dbReference type="InterPro" id="IPR036865">
    <property type="entry name" value="CRAL-TRIO_dom_sf"/>
</dbReference>
<dbReference type="SUPFAM" id="SSF52087">
    <property type="entry name" value="CRAL/TRIO domain"/>
    <property type="match status" value="1"/>
</dbReference>
<organism evidence="2">
    <name type="scientific">Anopheles sinensis</name>
    <name type="common">Mosquito</name>
    <dbReference type="NCBI Taxonomy" id="74873"/>
    <lineage>
        <taxon>Eukaryota</taxon>
        <taxon>Metazoa</taxon>
        <taxon>Ecdysozoa</taxon>
        <taxon>Arthropoda</taxon>
        <taxon>Hexapoda</taxon>
        <taxon>Insecta</taxon>
        <taxon>Pterygota</taxon>
        <taxon>Neoptera</taxon>
        <taxon>Endopterygota</taxon>
        <taxon>Diptera</taxon>
        <taxon>Nematocera</taxon>
        <taxon>Culicoidea</taxon>
        <taxon>Culicidae</taxon>
        <taxon>Anophelinae</taxon>
        <taxon>Anopheles</taxon>
    </lineage>
</organism>
<dbReference type="EnsemblMetazoa" id="ASIC016737-RA">
    <property type="protein sequence ID" value="ASIC016737-PA"/>
    <property type="gene ID" value="ASIC016737"/>
</dbReference>
<dbReference type="PANTHER" id="PTHR10174:SF166">
    <property type="entry name" value="LD40136P"/>
    <property type="match status" value="1"/>
</dbReference>
<dbReference type="Pfam" id="PF00650">
    <property type="entry name" value="CRAL_TRIO"/>
    <property type="match status" value="1"/>
</dbReference>
<dbReference type="PRINTS" id="PR00180">
    <property type="entry name" value="CRETINALDHBP"/>
</dbReference>
<dbReference type="SUPFAM" id="SSF46938">
    <property type="entry name" value="CRAL/TRIO N-terminal domain"/>
    <property type="match status" value="1"/>
</dbReference>